<dbReference type="Proteomes" id="UP000095085">
    <property type="component" value="Unassembled WGS sequence"/>
</dbReference>
<gene>
    <name evidence="1" type="ORF">HYPBUDRAFT_85131</name>
</gene>
<organism evidence="1 2">
    <name type="scientific">Hyphopichia burtonii NRRL Y-1933</name>
    <dbReference type="NCBI Taxonomy" id="984485"/>
    <lineage>
        <taxon>Eukaryota</taxon>
        <taxon>Fungi</taxon>
        <taxon>Dikarya</taxon>
        <taxon>Ascomycota</taxon>
        <taxon>Saccharomycotina</taxon>
        <taxon>Pichiomycetes</taxon>
        <taxon>Debaryomycetaceae</taxon>
        <taxon>Hyphopichia</taxon>
    </lineage>
</organism>
<reference evidence="2" key="1">
    <citation type="submission" date="2016-05" db="EMBL/GenBank/DDBJ databases">
        <title>Comparative genomics of biotechnologically important yeasts.</title>
        <authorList>
            <consortium name="DOE Joint Genome Institute"/>
            <person name="Riley R."/>
            <person name="Haridas S."/>
            <person name="Wolfe K.H."/>
            <person name="Lopes M.R."/>
            <person name="Hittinger C.T."/>
            <person name="Goker M."/>
            <person name="Salamov A."/>
            <person name="Wisecaver J."/>
            <person name="Long T.M."/>
            <person name="Aerts A.L."/>
            <person name="Barry K."/>
            <person name="Choi C."/>
            <person name="Clum A."/>
            <person name="Coughlan A.Y."/>
            <person name="Deshpande S."/>
            <person name="Douglass A.P."/>
            <person name="Hanson S.J."/>
            <person name="Klenk H.-P."/>
            <person name="Labutti K."/>
            <person name="Lapidus A."/>
            <person name="Lindquist E."/>
            <person name="Lipzen A."/>
            <person name="Meier-Kolthoff J.P."/>
            <person name="Ohm R.A."/>
            <person name="Otillar R.P."/>
            <person name="Pangilinan J."/>
            <person name="Peng Y."/>
            <person name="Rokas A."/>
            <person name="Rosa C.A."/>
            <person name="Scheuner C."/>
            <person name="Sibirny A.A."/>
            <person name="Slot J.C."/>
            <person name="Stielow J.B."/>
            <person name="Sun H."/>
            <person name="Kurtzman C.P."/>
            <person name="Blackwell M."/>
            <person name="Grigoriev I.V."/>
            <person name="Jeffries T.W."/>
        </authorList>
    </citation>
    <scope>NUCLEOTIDE SEQUENCE [LARGE SCALE GENOMIC DNA]</scope>
    <source>
        <strain evidence="2">NRRL Y-1933</strain>
    </source>
</reference>
<proteinExistence type="predicted"/>
<dbReference type="AlphaFoldDB" id="A0A1E4RIP2"/>
<protein>
    <submittedName>
        <fullName evidence="1">Uncharacterized protein</fullName>
    </submittedName>
</protein>
<dbReference type="GeneID" id="30998299"/>
<dbReference type="RefSeq" id="XP_020076168.1">
    <property type="nucleotide sequence ID" value="XM_020223750.1"/>
</dbReference>
<name>A0A1E4RIP2_9ASCO</name>
<accession>A0A1E4RIP2</accession>
<evidence type="ECO:0000313" key="1">
    <source>
        <dbReference type="EMBL" id="ODV67101.1"/>
    </source>
</evidence>
<dbReference type="OrthoDB" id="4076141at2759"/>
<keyword evidence="2" id="KW-1185">Reference proteome</keyword>
<feature type="non-terminal residue" evidence="1">
    <location>
        <position position="1"/>
    </location>
</feature>
<feature type="non-terminal residue" evidence="1">
    <location>
        <position position="177"/>
    </location>
</feature>
<evidence type="ECO:0000313" key="2">
    <source>
        <dbReference type="Proteomes" id="UP000095085"/>
    </source>
</evidence>
<sequence length="177" mass="20558">ERNCIGNTRIRYYLKSLHLIEKEYEASECRINLSNRYKSIVSPTEGIHETIHSKSNDRISQQLEYNLVEKLQGLPQLKNIDLYNFRELEYQLECLLEYQQLGQIKLKEKLIDATLEKIIEIPKDCGFNRFDDGFDGQFSELVNILIPSNGTFVCKLGRSATCKSDIAQSSNTRYKLL</sequence>
<dbReference type="EMBL" id="KV454541">
    <property type="protein sequence ID" value="ODV67101.1"/>
    <property type="molecule type" value="Genomic_DNA"/>
</dbReference>